<evidence type="ECO:0000313" key="2">
    <source>
        <dbReference type="EMBL" id="KZS05455.1"/>
    </source>
</evidence>
<evidence type="ECO:0000256" key="1">
    <source>
        <dbReference type="SAM" id="MobiDB-lite"/>
    </source>
</evidence>
<keyword evidence="3" id="KW-1185">Reference proteome</keyword>
<name>A0A162DBQ3_9CRUS</name>
<gene>
    <name evidence="2" type="ORF">APZ42_031365</name>
</gene>
<organism evidence="2 3">
    <name type="scientific">Daphnia magna</name>
    <dbReference type="NCBI Taxonomy" id="35525"/>
    <lineage>
        <taxon>Eukaryota</taxon>
        <taxon>Metazoa</taxon>
        <taxon>Ecdysozoa</taxon>
        <taxon>Arthropoda</taxon>
        <taxon>Crustacea</taxon>
        <taxon>Branchiopoda</taxon>
        <taxon>Diplostraca</taxon>
        <taxon>Cladocera</taxon>
        <taxon>Anomopoda</taxon>
        <taxon>Daphniidae</taxon>
        <taxon>Daphnia</taxon>
    </lineage>
</organism>
<evidence type="ECO:0000313" key="3">
    <source>
        <dbReference type="Proteomes" id="UP000076858"/>
    </source>
</evidence>
<dbReference type="EMBL" id="LRGB01002925">
    <property type="protein sequence ID" value="KZS05455.1"/>
    <property type="molecule type" value="Genomic_DNA"/>
</dbReference>
<accession>A0A162DBQ3</accession>
<protein>
    <submittedName>
        <fullName evidence="2">Uncharacterized protein</fullName>
    </submittedName>
</protein>
<comment type="caution">
    <text evidence="2">The sequence shown here is derived from an EMBL/GenBank/DDBJ whole genome shotgun (WGS) entry which is preliminary data.</text>
</comment>
<proteinExistence type="predicted"/>
<sequence length="89" mass="9931">MLTLHLLSLPLQRKKRIRAAISCSDEEEDSESSSHMGSVELAPSSSSDNYIPQDKRQVTGQAVRHCCYAECCILYSHIRTTSCLSLTEN</sequence>
<dbReference type="AlphaFoldDB" id="A0A162DBQ3"/>
<feature type="region of interest" description="Disordered" evidence="1">
    <location>
        <begin position="23"/>
        <end position="53"/>
    </location>
</feature>
<dbReference type="Proteomes" id="UP000076858">
    <property type="component" value="Unassembled WGS sequence"/>
</dbReference>
<reference evidence="2 3" key="1">
    <citation type="submission" date="2016-03" db="EMBL/GenBank/DDBJ databases">
        <title>EvidentialGene: Evidence-directed Construction of Genes on Genomes.</title>
        <authorList>
            <person name="Gilbert D.G."/>
            <person name="Choi J.-H."/>
            <person name="Mockaitis K."/>
            <person name="Colbourne J."/>
            <person name="Pfrender M."/>
        </authorList>
    </citation>
    <scope>NUCLEOTIDE SEQUENCE [LARGE SCALE GENOMIC DNA]</scope>
    <source>
        <strain evidence="2 3">Xinb3</strain>
        <tissue evidence="2">Complete organism</tissue>
    </source>
</reference>